<evidence type="ECO:0000313" key="2">
    <source>
        <dbReference type="Proteomes" id="UP001595904"/>
    </source>
</evidence>
<keyword evidence="2" id="KW-1185">Reference proteome</keyword>
<sequence>MAANLKSDSTDDALEERISRLLVGAVDMHCHSGPSVMARDINHIEAMQEAAAAGFRAMLIKDHYYSATPVTEMLNQTYGHLKVTMFSGVPLNNALGGFNKHAVDHGIALGAKLVWLPTFSSKNHCESRYGIKAGFPHTKKKLLPIDQLTPLDANGNVKDEVKEILDLIAQNDVILAGGHCHVSEIFPVFEEAKQRGVKRLLVNHPSFIVDATLEDVRQFVAMGAYIEHSLCMFIPVARRKRDPFPPEDLDQLIKAGTVDRTILASDLGQQGADHPVVGFRNVIKICMGLGYSDEDIHKMVSRNPVELLGI</sequence>
<organism evidence="1 2">
    <name type="scientific">Steroidobacter flavus</name>
    <dbReference type="NCBI Taxonomy" id="1842136"/>
    <lineage>
        <taxon>Bacteria</taxon>
        <taxon>Pseudomonadati</taxon>
        <taxon>Pseudomonadota</taxon>
        <taxon>Gammaproteobacteria</taxon>
        <taxon>Steroidobacterales</taxon>
        <taxon>Steroidobacteraceae</taxon>
        <taxon>Steroidobacter</taxon>
    </lineage>
</organism>
<reference evidence="2" key="1">
    <citation type="journal article" date="2019" name="Int. J. Syst. Evol. Microbiol.">
        <title>The Global Catalogue of Microorganisms (GCM) 10K type strain sequencing project: providing services to taxonomists for standard genome sequencing and annotation.</title>
        <authorList>
            <consortium name="The Broad Institute Genomics Platform"/>
            <consortium name="The Broad Institute Genome Sequencing Center for Infectious Disease"/>
            <person name="Wu L."/>
            <person name="Ma J."/>
        </authorList>
    </citation>
    <scope>NUCLEOTIDE SEQUENCE [LARGE SCALE GENOMIC DNA]</scope>
    <source>
        <strain evidence="2">CGMCC 1.10759</strain>
    </source>
</reference>
<dbReference type="EMBL" id="JBHSDU010000010">
    <property type="protein sequence ID" value="MFC4311778.1"/>
    <property type="molecule type" value="Genomic_DNA"/>
</dbReference>
<dbReference type="Pfam" id="PF19799">
    <property type="entry name" value="DUF6282"/>
    <property type="match status" value="1"/>
</dbReference>
<proteinExistence type="predicted"/>
<accession>A0ABV8SXX4</accession>
<dbReference type="RefSeq" id="WP_380600620.1">
    <property type="nucleotide sequence ID" value="NZ_JBHSDU010000010.1"/>
</dbReference>
<dbReference type="SUPFAM" id="SSF51556">
    <property type="entry name" value="Metallo-dependent hydrolases"/>
    <property type="match status" value="1"/>
</dbReference>
<dbReference type="Gene3D" id="3.20.20.140">
    <property type="entry name" value="Metal-dependent hydrolases"/>
    <property type="match status" value="1"/>
</dbReference>
<evidence type="ECO:0000313" key="1">
    <source>
        <dbReference type="EMBL" id="MFC4311778.1"/>
    </source>
</evidence>
<name>A0ABV8SXX4_9GAMM</name>
<dbReference type="InterPro" id="IPR032466">
    <property type="entry name" value="Metal_Hydrolase"/>
</dbReference>
<dbReference type="Proteomes" id="UP001595904">
    <property type="component" value="Unassembled WGS sequence"/>
</dbReference>
<dbReference type="InterPro" id="IPR046249">
    <property type="entry name" value="DUF6282"/>
</dbReference>
<comment type="caution">
    <text evidence="1">The sequence shown here is derived from an EMBL/GenBank/DDBJ whole genome shotgun (WGS) entry which is preliminary data.</text>
</comment>
<protein>
    <submittedName>
        <fullName evidence="1">DUF6282 family protein</fullName>
    </submittedName>
</protein>
<gene>
    <name evidence="1" type="ORF">ACFPN2_22025</name>
</gene>